<dbReference type="InterPro" id="IPR002182">
    <property type="entry name" value="NB-ARC"/>
</dbReference>
<evidence type="ECO:0000313" key="3">
    <source>
        <dbReference type="Proteomes" id="UP001604277"/>
    </source>
</evidence>
<dbReference type="EMBL" id="JBFOLJ010000002">
    <property type="protein sequence ID" value="KAL2553360.1"/>
    <property type="molecule type" value="Genomic_DNA"/>
</dbReference>
<dbReference type="InterPro" id="IPR027417">
    <property type="entry name" value="P-loop_NTPase"/>
</dbReference>
<dbReference type="Pfam" id="PF00931">
    <property type="entry name" value="NB-ARC"/>
    <property type="match status" value="1"/>
</dbReference>
<name>A0ABD1WV58_9LAMI</name>
<evidence type="ECO:0000259" key="1">
    <source>
        <dbReference type="Pfam" id="PF00931"/>
    </source>
</evidence>
<accession>A0ABD1WV58</accession>
<feature type="domain" description="NB-ARC" evidence="1">
    <location>
        <begin position="49"/>
        <end position="123"/>
    </location>
</feature>
<evidence type="ECO:0000313" key="2">
    <source>
        <dbReference type="EMBL" id="KAL2553360.1"/>
    </source>
</evidence>
<reference evidence="3" key="1">
    <citation type="submission" date="2024-07" db="EMBL/GenBank/DDBJ databases">
        <title>Two chromosome-level genome assemblies of Korean endemic species Abeliophyllum distichum and Forsythia ovata (Oleaceae).</title>
        <authorList>
            <person name="Jang H."/>
        </authorList>
    </citation>
    <scope>NUCLEOTIDE SEQUENCE [LARGE SCALE GENOMIC DNA]</scope>
</reference>
<dbReference type="PANTHER" id="PTHR19338:SF73">
    <property type="entry name" value="DISEASE RESISTANCE PROTEIN RGA2-LIKE"/>
    <property type="match status" value="1"/>
</dbReference>
<protein>
    <submittedName>
        <fullName evidence="2">Late blight resistance protein-like protein R1A-3</fullName>
    </submittedName>
</protein>
<dbReference type="PANTHER" id="PTHR19338">
    <property type="entry name" value="TRANSLOCASE OF INNER MITOCHONDRIAL MEMBRANE 13 HOMOLOG"/>
    <property type="match status" value="1"/>
</dbReference>
<sequence length="133" mass="15098">MEKIQFIKNAPPRIIYDATMPQSAQYPSQQSLLQAQYPLIGEEIFVGLEDEVTKIREQLLGWPEHLKIISISGTPGLGKTTLAKKLYHDPSVVYHFHKRAWCAVSQTYQRRNILIDILTSMSGLNKDAIMDNG</sequence>
<comment type="caution">
    <text evidence="2">The sequence shown here is derived from an EMBL/GenBank/DDBJ whole genome shotgun (WGS) entry which is preliminary data.</text>
</comment>
<dbReference type="SUPFAM" id="SSF52540">
    <property type="entry name" value="P-loop containing nucleoside triphosphate hydrolases"/>
    <property type="match status" value="1"/>
</dbReference>
<dbReference type="Proteomes" id="UP001604277">
    <property type="component" value="Unassembled WGS sequence"/>
</dbReference>
<organism evidence="2 3">
    <name type="scientific">Forsythia ovata</name>
    <dbReference type="NCBI Taxonomy" id="205694"/>
    <lineage>
        <taxon>Eukaryota</taxon>
        <taxon>Viridiplantae</taxon>
        <taxon>Streptophyta</taxon>
        <taxon>Embryophyta</taxon>
        <taxon>Tracheophyta</taxon>
        <taxon>Spermatophyta</taxon>
        <taxon>Magnoliopsida</taxon>
        <taxon>eudicotyledons</taxon>
        <taxon>Gunneridae</taxon>
        <taxon>Pentapetalae</taxon>
        <taxon>asterids</taxon>
        <taxon>lamiids</taxon>
        <taxon>Lamiales</taxon>
        <taxon>Oleaceae</taxon>
        <taxon>Forsythieae</taxon>
        <taxon>Forsythia</taxon>
    </lineage>
</organism>
<proteinExistence type="predicted"/>
<gene>
    <name evidence="2" type="ORF">Fot_06979</name>
</gene>
<dbReference type="AlphaFoldDB" id="A0ABD1WV58"/>
<dbReference type="Gene3D" id="3.40.50.300">
    <property type="entry name" value="P-loop containing nucleotide triphosphate hydrolases"/>
    <property type="match status" value="1"/>
</dbReference>
<keyword evidence="3" id="KW-1185">Reference proteome</keyword>